<dbReference type="SUPFAM" id="SSF47370">
    <property type="entry name" value="Bromodomain"/>
    <property type="match status" value="2"/>
</dbReference>
<keyword evidence="12" id="KW-1185">Reference proteome</keyword>
<evidence type="ECO:0000259" key="10">
    <source>
        <dbReference type="PROSITE" id="PS50014"/>
    </source>
</evidence>
<dbReference type="Pfam" id="PF22994">
    <property type="entry name" value="RSC4_Ig_like"/>
    <property type="match status" value="1"/>
</dbReference>
<evidence type="ECO:0000256" key="6">
    <source>
        <dbReference type="ARBA" id="ARBA00023163"/>
    </source>
</evidence>
<evidence type="ECO:0000313" key="12">
    <source>
        <dbReference type="Proteomes" id="UP000236664"/>
    </source>
</evidence>
<accession>A0A2K0V9M3</accession>
<dbReference type="GO" id="GO:0016586">
    <property type="term" value="C:RSC-type complex"/>
    <property type="evidence" value="ECO:0007669"/>
    <property type="project" value="InterPro"/>
</dbReference>
<feature type="region of interest" description="Disordered" evidence="9">
    <location>
        <begin position="454"/>
        <end position="503"/>
    </location>
</feature>
<feature type="region of interest" description="Disordered" evidence="9">
    <location>
        <begin position="1"/>
        <end position="40"/>
    </location>
</feature>
<dbReference type="SMART" id="SM00297">
    <property type="entry name" value="BROMO"/>
    <property type="match status" value="2"/>
</dbReference>
<evidence type="ECO:0000313" key="11">
    <source>
        <dbReference type="EMBL" id="PNP66734.1"/>
    </source>
</evidence>
<evidence type="ECO:0000256" key="7">
    <source>
        <dbReference type="ARBA" id="ARBA00023242"/>
    </source>
</evidence>
<dbReference type="Proteomes" id="UP000236664">
    <property type="component" value="Unassembled WGS sequence"/>
</dbReference>
<dbReference type="STRING" id="42673.A0A2K0V9M3"/>
<organism evidence="11 12">
    <name type="scientific">Gibberella nygamai</name>
    <name type="common">Bean root rot disease fungus</name>
    <name type="synonym">Fusarium nygamai</name>
    <dbReference type="NCBI Taxonomy" id="42673"/>
    <lineage>
        <taxon>Eukaryota</taxon>
        <taxon>Fungi</taxon>
        <taxon>Dikarya</taxon>
        <taxon>Ascomycota</taxon>
        <taxon>Pezizomycotina</taxon>
        <taxon>Sordariomycetes</taxon>
        <taxon>Hypocreomycetidae</taxon>
        <taxon>Hypocreales</taxon>
        <taxon>Nectriaceae</taxon>
        <taxon>Fusarium</taxon>
        <taxon>Fusarium fujikuroi species complex</taxon>
    </lineage>
</organism>
<dbReference type="InterPro" id="IPR001487">
    <property type="entry name" value="Bromodomain"/>
</dbReference>
<dbReference type="InterPro" id="IPR054551">
    <property type="entry name" value="RSC4_Ig-like"/>
</dbReference>
<dbReference type="FunFam" id="1.20.920.10:FF:000083">
    <property type="entry name" value="WGS project CABT00000000 data, contig 2.8"/>
    <property type="match status" value="1"/>
</dbReference>
<feature type="compositionally biased region" description="Low complexity" evidence="9">
    <location>
        <begin position="459"/>
        <end position="477"/>
    </location>
</feature>
<reference evidence="11 12" key="1">
    <citation type="submission" date="2017-06" db="EMBL/GenBank/DDBJ databases">
        <title>Genome of Fusarium nygamai isolate CS10214.</title>
        <authorList>
            <person name="Gardiner D.M."/>
            <person name="Obanor F."/>
            <person name="Kazan K."/>
        </authorList>
    </citation>
    <scope>NUCLEOTIDE SEQUENCE [LARGE SCALE GENOMIC DNA]</scope>
    <source>
        <strain evidence="11 12">CS10214</strain>
    </source>
</reference>
<sequence length="682" mass="75804">MESKRKANGATAVDNDDRGSKRRRLTGDFDLSKGESRESTTTYGLSFLEHIRKTADKAGRLVATNFEELPPREENADYYEQTRMPISLSMIEQKLNDGEFENLSELEGYFKRMISNAKEFYPRGTEIFEDAERLRKAVSNYMTKKNPAYHVRGYQAVPTPFPDDDEEEEANENKEDEEMNDNDNEDEDEPEEEKEDEDEEDEEEEEEEAPSSRRRTITLKRRTPGRTPGRRASTRGKETPKPAAPAAKPDHVYEDVPYKGLTFQQAQEKLIEELIRREDPGYDGPYFEAFINLPPRSLKEYFKVISDPMSIRKLQKAVKGFHGRGGSTGVSDFKSWAAFEEKAKLLWANAYFYNEEGSEIYLVAQDLEKFFYDQLKQAQAVVTEPSQPKIKLKVGGSSETPTPGPKKITIHVGGQRDSADSPAPAQSKMALTNGQTVNGTARTSTPAQAINPQLEKARSTSLSAVPSPSPSVQSAALKADEASRASPAVPSQPPSAAPSQATPAVPTAAPVAVPAPVPVAPPQPITNPLVNGYMDQKHPRRAGKGIDDALIESMKIQVHPTLQSHSPVLATIRPNPKEMEQSATLNLPPHLTRILAVTAIPSHLQNRQYSLWTLVNKQPLKPIHHQAPGQQPHERAFEAMLHPGLNVLESHLIAAIPRHERVPGGPEVELEVFTISINVLRN</sequence>
<dbReference type="PROSITE" id="PS50014">
    <property type="entry name" value="BROMODOMAIN_2"/>
    <property type="match status" value="2"/>
</dbReference>
<evidence type="ECO:0000256" key="1">
    <source>
        <dbReference type="ARBA" id="ARBA00004123"/>
    </source>
</evidence>
<feature type="region of interest" description="Disordered" evidence="9">
    <location>
        <begin position="391"/>
        <end position="427"/>
    </location>
</feature>
<dbReference type="CDD" id="cd04369">
    <property type="entry name" value="Bromodomain"/>
    <property type="match status" value="2"/>
</dbReference>
<keyword evidence="2" id="KW-0677">Repeat</keyword>
<dbReference type="EMBL" id="MTQA01000285">
    <property type="protein sequence ID" value="PNP66734.1"/>
    <property type="molecule type" value="Genomic_DNA"/>
</dbReference>
<dbReference type="PANTHER" id="PTHR16062">
    <property type="entry name" value="SWI/SNF-RELATED"/>
    <property type="match status" value="1"/>
</dbReference>
<feature type="domain" description="Bromo" evidence="10">
    <location>
        <begin position="287"/>
        <end position="361"/>
    </location>
</feature>
<feature type="region of interest" description="Disordered" evidence="9">
    <location>
        <begin position="152"/>
        <end position="249"/>
    </location>
</feature>
<gene>
    <name evidence="11" type="ORF">FNYG_13464</name>
</gene>
<evidence type="ECO:0000256" key="5">
    <source>
        <dbReference type="ARBA" id="ARBA00023117"/>
    </source>
</evidence>
<dbReference type="Gene3D" id="1.20.920.10">
    <property type="entry name" value="Bromodomain-like"/>
    <property type="match status" value="2"/>
</dbReference>
<evidence type="ECO:0000256" key="2">
    <source>
        <dbReference type="ARBA" id="ARBA00022737"/>
    </source>
</evidence>
<keyword evidence="6" id="KW-0804">Transcription</keyword>
<dbReference type="GO" id="GO:0006368">
    <property type="term" value="P:transcription elongation by RNA polymerase II"/>
    <property type="evidence" value="ECO:0007669"/>
    <property type="project" value="TreeGrafter"/>
</dbReference>
<proteinExistence type="predicted"/>
<dbReference type="GO" id="GO:0003682">
    <property type="term" value="F:chromatin binding"/>
    <property type="evidence" value="ECO:0007669"/>
    <property type="project" value="TreeGrafter"/>
</dbReference>
<evidence type="ECO:0000256" key="3">
    <source>
        <dbReference type="ARBA" id="ARBA00022853"/>
    </source>
</evidence>
<dbReference type="InterPro" id="IPR036427">
    <property type="entry name" value="Bromodomain-like_sf"/>
</dbReference>
<protein>
    <recommendedName>
        <fullName evidence="10">Bromo domain-containing protein</fullName>
    </recommendedName>
</protein>
<feature type="compositionally biased region" description="Acidic residues" evidence="9">
    <location>
        <begin position="162"/>
        <end position="209"/>
    </location>
</feature>
<comment type="caution">
    <text evidence="11">The sequence shown here is derived from an EMBL/GenBank/DDBJ whole genome shotgun (WGS) entry which is preliminary data.</text>
</comment>
<keyword evidence="3" id="KW-0156">Chromatin regulator</keyword>
<comment type="subcellular location">
    <subcellularLocation>
        <location evidence="1">Nucleus</location>
    </subcellularLocation>
</comment>
<feature type="compositionally biased region" description="Basic residues" evidence="9">
    <location>
        <begin position="212"/>
        <end position="234"/>
    </location>
</feature>
<dbReference type="PANTHER" id="PTHR16062:SF21">
    <property type="entry name" value="CHROMATIN STRUCTURE-REMODELING COMPLEX SUBUNIT RSC1-RELATED"/>
    <property type="match status" value="1"/>
</dbReference>
<keyword evidence="7" id="KW-0539">Nucleus</keyword>
<evidence type="ECO:0000256" key="4">
    <source>
        <dbReference type="ARBA" id="ARBA00023015"/>
    </source>
</evidence>
<keyword evidence="4" id="KW-0805">Transcription regulation</keyword>
<keyword evidence="5 8" id="KW-0103">Bromodomain</keyword>
<dbReference type="AlphaFoldDB" id="A0A2K0V9M3"/>
<dbReference type="Pfam" id="PF00439">
    <property type="entry name" value="Bromodomain"/>
    <property type="match status" value="2"/>
</dbReference>
<dbReference type="InterPro" id="IPR037382">
    <property type="entry name" value="Rsc/polybromo"/>
</dbReference>
<evidence type="ECO:0000256" key="9">
    <source>
        <dbReference type="SAM" id="MobiDB-lite"/>
    </source>
</evidence>
<name>A0A2K0V9M3_GIBNY</name>
<evidence type="ECO:0000256" key="8">
    <source>
        <dbReference type="PROSITE-ProRule" id="PRU00035"/>
    </source>
</evidence>
<dbReference type="GO" id="GO:0006338">
    <property type="term" value="P:chromatin remodeling"/>
    <property type="evidence" value="ECO:0007669"/>
    <property type="project" value="InterPro"/>
</dbReference>
<feature type="domain" description="Bromo" evidence="10">
    <location>
        <begin position="58"/>
        <end position="128"/>
    </location>
</feature>
<feature type="compositionally biased region" description="Basic and acidic residues" evidence="9">
    <location>
        <begin position="15"/>
        <end position="38"/>
    </location>
</feature>
<dbReference type="OrthoDB" id="6017at2759"/>